<evidence type="ECO:0000256" key="2">
    <source>
        <dbReference type="ARBA" id="ARBA00022485"/>
    </source>
</evidence>
<reference evidence="18" key="2">
    <citation type="journal article" date="2014" name="ISME J.">
        <title>Microbial stratification in low pH oxic and suboxic macroscopic growths along an acid mine drainage.</title>
        <authorList>
            <person name="Mendez-Garcia C."/>
            <person name="Mesa V."/>
            <person name="Sprenger R.R."/>
            <person name="Richter M."/>
            <person name="Diez M.S."/>
            <person name="Solano J."/>
            <person name="Bargiela R."/>
            <person name="Golyshina O.V."/>
            <person name="Manteca A."/>
            <person name="Ramos J.L."/>
            <person name="Gallego J.R."/>
            <person name="Llorente I."/>
            <person name="Martins Dos Santos V.A."/>
            <person name="Jensen O.N."/>
            <person name="Pelaez A.I."/>
            <person name="Sanchez J."/>
            <person name="Ferrer M."/>
        </authorList>
    </citation>
    <scope>NUCLEOTIDE SEQUENCE</scope>
</reference>
<dbReference type="GO" id="GO:0046872">
    <property type="term" value="F:metal ion binding"/>
    <property type="evidence" value="ECO:0007669"/>
    <property type="project" value="UniProtKB-KW"/>
</dbReference>
<keyword evidence="9" id="KW-0408">Iron</keyword>
<dbReference type="EMBL" id="AUZY01010623">
    <property type="protein sequence ID" value="EQD38108.1"/>
    <property type="molecule type" value="Genomic_DNA"/>
</dbReference>
<keyword evidence="2" id="KW-0004">4Fe-4S</keyword>
<comment type="caution">
    <text evidence="18">The sequence shown here is derived from an EMBL/GenBank/DDBJ whole genome shotgun (WGS) entry which is preliminary data.</text>
</comment>
<dbReference type="GO" id="GO:0043139">
    <property type="term" value="F:5'-3' DNA helicase activity"/>
    <property type="evidence" value="ECO:0007669"/>
    <property type="project" value="UniProtKB-EC"/>
</dbReference>
<keyword evidence="10" id="KW-0411">Iron-sulfur</keyword>
<dbReference type="Pfam" id="PF06733">
    <property type="entry name" value="DEAD_2"/>
    <property type="match status" value="1"/>
</dbReference>
<keyword evidence="8" id="KW-0067">ATP-binding</keyword>
<dbReference type="Gene3D" id="1.10.30.20">
    <property type="entry name" value="Bacterial XPD DNA helicase, FeS cluster domain"/>
    <property type="match status" value="1"/>
</dbReference>
<evidence type="ECO:0000256" key="1">
    <source>
        <dbReference type="ARBA" id="ARBA00001966"/>
    </source>
</evidence>
<dbReference type="AlphaFoldDB" id="T0YYK1"/>
<dbReference type="Gene3D" id="1.10.275.40">
    <property type="match status" value="1"/>
</dbReference>
<feature type="non-terminal residue" evidence="18">
    <location>
        <position position="1"/>
    </location>
</feature>
<evidence type="ECO:0000256" key="11">
    <source>
        <dbReference type="ARBA" id="ARBA00023125"/>
    </source>
</evidence>
<evidence type="ECO:0000256" key="16">
    <source>
        <dbReference type="SAM" id="MobiDB-lite"/>
    </source>
</evidence>
<name>T0YYK1_9ZZZZ</name>
<dbReference type="InterPro" id="IPR010614">
    <property type="entry name" value="RAD3-like_helicase_DEAD"/>
</dbReference>
<evidence type="ECO:0000256" key="8">
    <source>
        <dbReference type="ARBA" id="ARBA00022840"/>
    </source>
</evidence>
<dbReference type="Pfam" id="PF06777">
    <property type="entry name" value="HBB"/>
    <property type="match status" value="1"/>
</dbReference>
<evidence type="ECO:0000256" key="7">
    <source>
        <dbReference type="ARBA" id="ARBA00022806"/>
    </source>
</evidence>
<evidence type="ECO:0000259" key="17">
    <source>
        <dbReference type="PROSITE" id="PS51193"/>
    </source>
</evidence>
<keyword evidence="5" id="KW-0227">DNA damage</keyword>
<evidence type="ECO:0000256" key="13">
    <source>
        <dbReference type="ARBA" id="ARBA00023235"/>
    </source>
</evidence>
<dbReference type="PROSITE" id="PS51193">
    <property type="entry name" value="HELICASE_ATP_BIND_2"/>
    <property type="match status" value="1"/>
</dbReference>
<evidence type="ECO:0000256" key="10">
    <source>
        <dbReference type="ARBA" id="ARBA00023014"/>
    </source>
</evidence>
<dbReference type="PANTHER" id="PTHR11472">
    <property type="entry name" value="DNA REPAIR DEAD HELICASE RAD3/XP-D SUBFAMILY MEMBER"/>
    <property type="match status" value="1"/>
</dbReference>
<keyword evidence="3" id="KW-0479">Metal-binding</keyword>
<dbReference type="GO" id="GO:0003677">
    <property type="term" value="F:DNA binding"/>
    <property type="evidence" value="ECO:0007669"/>
    <property type="project" value="UniProtKB-KW"/>
</dbReference>
<organism evidence="18">
    <name type="scientific">mine drainage metagenome</name>
    <dbReference type="NCBI Taxonomy" id="410659"/>
    <lineage>
        <taxon>unclassified sequences</taxon>
        <taxon>metagenomes</taxon>
        <taxon>ecological metagenomes</taxon>
    </lineage>
</organism>
<keyword evidence="4" id="KW-0547">Nucleotide-binding</keyword>
<keyword evidence="11" id="KW-0238">DNA-binding</keyword>
<feature type="region of interest" description="Disordered" evidence="16">
    <location>
        <begin position="512"/>
        <end position="535"/>
    </location>
</feature>
<feature type="compositionally biased region" description="Low complexity" evidence="16">
    <location>
        <begin position="513"/>
        <end position="523"/>
    </location>
</feature>
<reference evidence="18" key="1">
    <citation type="submission" date="2013-08" db="EMBL/GenBank/DDBJ databases">
        <authorList>
            <person name="Mendez C."/>
            <person name="Richter M."/>
            <person name="Ferrer M."/>
            <person name="Sanchez J."/>
        </authorList>
    </citation>
    <scope>NUCLEOTIDE SEQUENCE</scope>
</reference>
<accession>T0YYK1</accession>
<evidence type="ECO:0000313" key="18">
    <source>
        <dbReference type="EMBL" id="EQD38108.1"/>
    </source>
</evidence>
<dbReference type="SMART" id="SM00491">
    <property type="entry name" value="HELICc2"/>
    <property type="match status" value="1"/>
</dbReference>
<evidence type="ECO:0000256" key="6">
    <source>
        <dbReference type="ARBA" id="ARBA00022801"/>
    </source>
</evidence>
<evidence type="ECO:0000256" key="9">
    <source>
        <dbReference type="ARBA" id="ARBA00023004"/>
    </source>
</evidence>
<comment type="catalytic activity">
    <reaction evidence="15">
        <text>ATP + H2O = ADP + phosphate + H(+)</text>
        <dbReference type="Rhea" id="RHEA:13065"/>
        <dbReference type="ChEBI" id="CHEBI:15377"/>
        <dbReference type="ChEBI" id="CHEBI:15378"/>
        <dbReference type="ChEBI" id="CHEBI:30616"/>
        <dbReference type="ChEBI" id="CHEBI:43474"/>
        <dbReference type="ChEBI" id="CHEBI:456216"/>
        <dbReference type="EC" id="5.6.2.3"/>
    </reaction>
</comment>
<dbReference type="GO" id="GO:0016818">
    <property type="term" value="F:hydrolase activity, acting on acid anhydrides, in phosphorus-containing anhydrides"/>
    <property type="evidence" value="ECO:0007669"/>
    <property type="project" value="InterPro"/>
</dbReference>
<evidence type="ECO:0000256" key="12">
    <source>
        <dbReference type="ARBA" id="ARBA00023204"/>
    </source>
</evidence>
<evidence type="ECO:0000256" key="3">
    <source>
        <dbReference type="ARBA" id="ARBA00022723"/>
    </source>
</evidence>
<evidence type="ECO:0000256" key="15">
    <source>
        <dbReference type="ARBA" id="ARBA00048954"/>
    </source>
</evidence>
<keyword evidence="13" id="KW-0413">Isomerase</keyword>
<dbReference type="InterPro" id="IPR010643">
    <property type="entry name" value="HBB"/>
</dbReference>
<dbReference type="PANTHER" id="PTHR11472:SF34">
    <property type="entry name" value="REGULATOR OF TELOMERE ELONGATION HELICASE 1"/>
    <property type="match status" value="1"/>
</dbReference>
<keyword evidence="6" id="KW-0378">Hydrolase</keyword>
<protein>
    <recommendedName>
        <fullName evidence="14">DNA 5'-3' helicase</fullName>
        <ecNumber evidence="14">5.6.2.3</ecNumber>
    </recommendedName>
</protein>
<feature type="domain" description="Helicase ATP-binding" evidence="17">
    <location>
        <begin position="1"/>
        <end position="158"/>
    </location>
</feature>
<dbReference type="GO" id="GO:0051539">
    <property type="term" value="F:4 iron, 4 sulfur cluster binding"/>
    <property type="evidence" value="ECO:0007669"/>
    <property type="project" value="UniProtKB-KW"/>
</dbReference>
<evidence type="ECO:0000256" key="4">
    <source>
        <dbReference type="ARBA" id="ARBA00022741"/>
    </source>
</evidence>
<dbReference type="EC" id="5.6.2.3" evidence="14"/>
<keyword evidence="7 18" id="KW-0347">Helicase</keyword>
<gene>
    <name evidence="18" type="ORF">B1B_15976</name>
</gene>
<sequence length="535" mass="59448">GGPVDLVDLDGCVYYARVLQADMEVETDRLASKQPTPREFEEYCRTENLCPYELSKKLVPSSRIVTAPYAFFFHPHVRRSLYAWMGVGPERVDLVVDEAHNLPEYLRETTTVSLPLTSVRYARAELAERGDFQLPDGPSASRLLDIVSAAEEELLQSLVHEDDAILPQNVLEDGLLTALGGTSHRLDTWLGSLATWGENLREERRRERKLPRSWVHTVALTLLSWPQLDEPGYAKVATKSPRAALEAYALDASLPAQPILECHTSVHLSGTLAPTDEYRDTLGLGERTRRLSVPSHFPPSHIKYLYDPTLSTRFEEIRADPRAIPRISDRVSSLLQSLPVNTAVFFPSFDLMEKVYHAGLELTIPSTSVIESPRVSTADLWRSIDAHKQGTSRGVILGVSGGRIAEGLDFPGQELEAVVIVGIPYPRPTARREALRRFLDARTGRGWEYTMEIPARRAMQQAIGRMIRSEHDRGIAIVLDHRAPAFADIFPGLEPMGNLAATARAFYGRRARWSGSPPGSSAPQPLRGDSSLPPS</sequence>
<comment type="cofactor">
    <cofactor evidence="1">
        <name>[4Fe-4S] cluster</name>
        <dbReference type="ChEBI" id="CHEBI:49883"/>
    </cofactor>
</comment>
<dbReference type="InterPro" id="IPR045028">
    <property type="entry name" value="DinG/Rad3-like"/>
</dbReference>
<dbReference type="InterPro" id="IPR006555">
    <property type="entry name" value="ATP-dep_Helicase_C"/>
</dbReference>
<dbReference type="InterPro" id="IPR042493">
    <property type="entry name" value="XPD_DNA_FeS"/>
</dbReference>
<dbReference type="GO" id="GO:0005524">
    <property type="term" value="F:ATP binding"/>
    <property type="evidence" value="ECO:0007669"/>
    <property type="project" value="UniProtKB-KW"/>
</dbReference>
<dbReference type="InterPro" id="IPR027417">
    <property type="entry name" value="P-loop_NTPase"/>
</dbReference>
<dbReference type="Pfam" id="PF13307">
    <property type="entry name" value="Helicase_C_2"/>
    <property type="match status" value="1"/>
</dbReference>
<evidence type="ECO:0000256" key="5">
    <source>
        <dbReference type="ARBA" id="ARBA00022763"/>
    </source>
</evidence>
<dbReference type="InterPro" id="IPR014013">
    <property type="entry name" value="Helic_SF1/SF2_ATP-bd_DinG/Rad3"/>
</dbReference>
<dbReference type="Gene3D" id="3.40.50.300">
    <property type="entry name" value="P-loop containing nucleotide triphosphate hydrolases"/>
    <property type="match status" value="1"/>
</dbReference>
<evidence type="ECO:0000256" key="14">
    <source>
        <dbReference type="ARBA" id="ARBA00044969"/>
    </source>
</evidence>
<dbReference type="GO" id="GO:0006281">
    <property type="term" value="P:DNA repair"/>
    <property type="evidence" value="ECO:0007669"/>
    <property type="project" value="UniProtKB-KW"/>
</dbReference>
<keyword evidence="12" id="KW-0234">DNA repair</keyword>
<proteinExistence type="predicted"/>